<dbReference type="VEuPathDB" id="MicrosporidiaDB:CWI38_1490p0020"/>
<gene>
    <name evidence="1" type="ORF">CWI38_1490p0020</name>
</gene>
<proteinExistence type="predicted"/>
<name>A0A4Q9LT26_9MICR</name>
<comment type="caution">
    <text evidence="1">The sequence shown here is derived from an EMBL/GenBank/DDBJ whole genome shotgun (WGS) entry which is preliminary data.</text>
</comment>
<evidence type="ECO:0000313" key="2">
    <source>
        <dbReference type="Proteomes" id="UP000292282"/>
    </source>
</evidence>
<dbReference type="AlphaFoldDB" id="A0A4Q9LT26"/>
<dbReference type="Proteomes" id="UP000292282">
    <property type="component" value="Unassembled WGS sequence"/>
</dbReference>
<organism evidence="1 2">
    <name type="scientific">Hamiltosporidium tvaerminnensis</name>
    <dbReference type="NCBI Taxonomy" id="1176355"/>
    <lineage>
        <taxon>Eukaryota</taxon>
        <taxon>Fungi</taxon>
        <taxon>Fungi incertae sedis</taxon>
        <taxon>Microsporidia</taxon>
        <taxon>Dubosqiidae</taxon>
        <taxon>Hamiltosporidium</taxon>
    </lineage>
</organism>
<dbReference type="EMBL" id="PITK01001490">
    <property type="protein sequence ID" value="TBU10891.1"/>
    <property type="molecule type" value="Genomic_DNA"/>
</dbReference>
<protein>
    <submittedName>
        <fullName evidence="1">Uncharacterized protein</fullName>
    </submittedName>
</protein>
<keyword evidence="2" id="KW-1185">Reference proteome</keyword>
<evidence type="ECO:0000313" key="1">
    <source>
        <dbReference type="EMBL" id="TBU10891.1"/>
    </source>
</evidence>
<reference evidence="1 2" key="1">
    <citation type="submission" date="2017-12" db="EMBL/GenBank/DDBJ databases">
        <authorList>
            <person name="Pombert J.-F."/>
            <person name="Haag K.L."/>
            <person name="Ebert D."/>
        </authorList>
    </citation>
    <scope>NUCLEOTIDE SEQUENCE [LARGE SCALE GENOMIC DNA]</scope>
    <source>
        <strain evidence="1">IL-G-3</strain>
    </source>
</reference>
<accession>A0A4Q9LT26</accession>
<sequence length="425" mass="49878">MENPNTVVIPGGKKYEGDIESPFFAESCSLTDTTLYINSRESQSKLNKLTSAWKESMQRKFLDFRSKSLKKIMREFKLNLSNVTNLSETLVNKNECKTVNEKHRIEINKQKLVTNSPCCADVATLLEGIRFYKYLGIIENSRGIPTIERLRRTKLNARNLFQAIYQNIISLLSYHIGVFRLKLSDFSNLDDAVRDMLVKNKIHIRPGFKELLCLPRTELGRGLHSFEFKIKQIILQLLDCLEKDKNTSIRRAAIYKIENNNKSHLALKLEEDQLVNFYYEIENENYIQRSVRPRVKALFCYIRDRNYSEENSKNLAKICEECLAITIIDNTMNHSVQEILYKEYAELRKYDLLANKLGLIYNFSVEIILYVMDRDSIVTKYHKKYLKRLQIPMNVEAYIQFIESRESASFNVILGAETHKQQYYF</sequence>